<gene>
    <name evidence="1" type="ORF">EST38_g756</name>
</gene>
<dbReference type="AlphaFoldDB" id="A0A4Q2DXU0"/>
<organism evidence="1 2">
    <name type="scientific">Candolleomyces aberdarensis</name>
    <dbReference type="NCBI Taxonomy" id="2316362"/>
    <lineage>
        <taxon>Eukaryota</taxon>
        <taxon>Fungi</taxon>
        <taxon>Dikarya</taxon>
        <taxon>Basidiomycota</taxon>
        <taxon>Agaricomycotina</taxon>
        <taxon>Agaricomycetes</taxon>
        <taxon>Agaricomycetidae</taxon>
        <taxon>Agaricales</taxon>
        <taxon>Agaricineae</taxon>
        <taxon>Psathyrellaceae</taxon>
        <taxon>Candolleomyces</taxon>
    </lineage>
</organism>
<evidence type="ECO:0000313" key="2">
    <source>
        <dbReference type="Proteomes" id="UP000290288"/>
    </source>
</evidence>
<dbReference type="EMBL" id="SDEE01000009">
    <property type="protein sequence ID" value="RXW25093.1"/>
    <property type="molecule type" value="Genomic_DNA"/>
</dbReference>
<dbReference type="Proteomes" id="UP000290288">
    <property type="component" value="Unassembled WGS sequence"/>
</dbReference>
<comment type="caution">
    <text evidence="1">The sequence shown here is derived from an EMBL/GenBank/DDBJ whole genome shotgun (WGS) entry which is preliminary data.</text>
</comment>
<accession>A0A4Q2DXU0</accession>
<proteinExistence type="predicted"/>
<reference evidence="1 2" key="1">
    <citation type="submission" date="2019-01" db="EMBL/GenBank/DDBJ databases">
        <title>Draft genome sequence of Psathyrella aberdarensis IHI B618.</title>
        <authorList>
            <person name="Buettner E."/>
            <person name="Kellner H."/>
        </authorList>
    </citation>
    <scope>NUCLEOTIDE SEQUENCE [LARGE SCALE GENOMIC DNA]</scope>
    <source>
        <strain evidence="1 2">IHI B618</strain>
    </source>
</reference>
<keyword evidence="2" id="KW-1185">Reference proteome</keyword>
<sequence length="59" mass="6367">MCSSAIMHSPVLGGIIMSRSIMKIPGILLMPALDHFFSSLIDFLPPSPLIAILNTKELS</sequence>
<name>A0A4Q2DXU0_9AGAR</name>
<protein>
    <submittedName>
        <fullName evidence="1">Uncharacterized protein</fullName>
    </submittedName>
</protein>
<evidence type="ECO:0000313" key="1">
    <source>
        <dbReference type="EMBL" id="RXW25093.1"/>
    </source>
</evidence>